<reference evidence="1" key="1">
    <citation type="submission" date="2018-02" db="EMBL/GenBank/DDBJ databases">
        <title>Rhizophora mucronata_Transcriptome.</title>
        <authorList>
            <person name="Meera S.P."/>
            <person name="Sreeshan A."/>
            <person name="Augustine A."/>
        </authorList>
    </citation>
    <scope>NUCLEOTIDE SEQUENCE</scope>
    <source>
        <tissue evidence="1">Leaf</tissue>
    </source>
</reference>
<organism evidence="1">
    <name type="scientific">Rhizophora mucronata</name>
    <name type="common">Asiatic mangrove</name>
    <dbReference type="NCBI Taxonomy" id="61149"/>
    <lineage>
        <taxon>Eukaryota</taxon>
        <taxon>Viridiplantae</taxon>
        <taxon>Streptophyta</taxon>
        <taxon>Embryophyta</taxon>
        <taxon>Tracheophyta</taxon>
        <taxon>Spermatophyta</taxon>
        <taxon>Magnoliopsida</taxon>
        <taxon>eudicotyledons</taxon>
        <taxon>Gunneridae</taxon>
        <taxon>Pentapetalae</taxon>
        <taxon>rosids</taxon>
        <taxon>fabids</taxon>
        <taxon>Malpighiales</taxon>
        <taxon>Rhizophoraceae</taxon>
        <taxon>Rhizophora</taxon>
    </lineage>
</organism>
<accession>A0A2P2Q7G1</accession>
<name>A0A2P2Q7G1_RHIMU</name>
<dbReference type="AlphaFoldDB" id="A0A2P2Q7G1"/>
<protein>
    <submittedName>
        <fullName evidence="1">Uncharacterized protein</fullName>
    </submittedName>
</protein>
<dbReference type="EMBL" id="GGEC01082437">
    <property type="protein sequence ID" value="MBX62921.1"/>
    <property type="molecule type" value="Transcribed_RNA"/>
</dbReference>
<evidence type="ECO:0000313" key="1">
    <source>
        <dbReference type="EMBL" id="MBX62921.1"/>
    </source>
</evidence>
<proteinExistence type="predicted"/>
<sequence>MFSDVHVLTTTYQENKMQGNHNTISSSNISKKPFQICWPMPKAGNFTTIQSSVWSSSWIE</sequence>